<accession>A0A5N0UWG7</accession>
<dbReference type="InterPro" id="IPR036513">
    <property type="entry name" value="STAS_dom_sf"/>
</dbReference>
<comment type="caution">
    <text evidence="4">The sequence shown here is derived from an EMBL/GenBank/DDBJ whole genome shotgun (WGS) entry which is preliminary data.</text>
</comment>
<evidence type="ECO:0000256" key="1">
    <source>
        <dbReference type="ARBA" id="ARBA00009013"/>
    </source>
</evidence>
<keyword evidence="5" id="KW-1185">Reference proteome</keyword>
<sequence length="131" mass="13914">MTYMPEIPGTPGRAPRDLRVRRETGEHAVVVRVAGEVDLANAGHLAQQLREARREAASGRLIADLAEVGFLGSSGLVVLVRELESCDRCGVSLRIVSSSRPVLRSITMSGLGEVLPVSPTMDEALAAVQSP</sequence>
<dbReference type="Gene3D" id="3.30.750.24">
    <property type="entry name" value="STAS domain"/>
    <property type="match status" value="1"/>
</dbReference>
<dbReference type="AlphaFoldDB" id="A0A5N0UWG7"/>
<dbReference type="PANTHER" id="PTHR33495">
    <property type="entry name" value="ANTI-SIGMA FACTOR ANTAGONIST TM_1081-RELATED-RELATED"/>
    <property type="match status" value="1"/>
</dbReference>
<dbReference type="InterPro" id="IPR003658">
    <property type="entry name" value="Anti-sigma_ant"/>
</dbReference>
<evidence type="ECO:0000313" key="5">
    <source>
        <dbReference type="Proteomes" id="UP000319769"/>
    </source>
</evidence>
<dbReference type="PANTHER" id="PTHR33495:SF2">
    <property type="entry name" value="ANTI-SIGMA FACTOR ANTAGONIST TM_1081-RELATED"/>
    <property type="match status" value="1"/>
</dbReference>
<dbReference type="EMBL" id="VMNW02000041">
    <property type="protein sequence ID" value="KAA9157454.1"/>
    <property type="molecule type" value="Genomic_DNA"/>
</dbReference>
<dbReference type="Proteomes" id="UP000319769">
    <property type="component" value="Unassembled WGS sequence"/>
</dbReference>
<dbReference type="OrthoDB" id="3393696at2"/>
<dbReference type="CDD" id="cd07043">
    <property type="entry name" value="STAS_anti-anti-sigma_factors"/>
    <property type="match status" value="1"/>
</dbReference>
<dbReference type="SUPFAM" id="SSF52091">
    <property type="entry name" value="SpoIIaa-like"/>
    <property type="match status" value="1"/>
</dbReference>
<dbReference type="PROSITE" id="PS50801">
    <property type="entry name" value="STAS"/>
    <property type="match status" value="1"/>
</dbReference>
<comment type="similarity">
    <text evidence="1 2">Belongs to the anti-sigma-factor antagonist family.</text>
</comment>
<reference evidence="4" key="1">
    <citation type="submission" date="2019-09" db="EMBL/GenBank/DDBJ databases">
        <authorList>
            <person name="Teo W.F.A."/>
            <person name="Duangmal K."/>
        </authorList>
    </citation>
    <scope>NUCLEOTIDE SEQUENCE [LARGE SCALE GENOMIC DNA]</scope>
    <source>
        <strain evidence="4">K81G1</strain>
    </source>
</reference>
<protein>
    <recommendedName>
        <fullName evidence="2">Anti-sigma factor antagonist</fullName>
    </recommendedName>
</protein>
<gene>
    <name evidence="4" type="ORF">FPZ12_025110</name>
</gene>
<dbReference type="InterPro" id="IPR002645">
    <property type="entry name" value="STAS_dom"/>
</dbReference>
<dbReference type="GO" id="GO:0043856">
    <property type="term" value="F:anti-sigma factor antagonist activity"/>
    <property type="evidence" value="ECO:0007669"/>
    <property type="project" value="InterPro"/>
</dbReference>
<evidence type="ECO:0000259" key="3">
    <source>
        <dbReference type="PROSITE" id="PS50801"/>
    </source>
</evidence>
<evidence type="ECO:0000256" key="2">
    <source>
        <dbReference type="RuleBase" id="RU003749"/>
    </source>
</evidence>
<proteinExistence type="inferred from homology"/>
<organism evidence="4 5">
    <name type="scientific">Amycolatopsis acidicola</name>
    <dbReference type="NCBI Taxonomy" id="2596893"/>
    <lineage>
        <taxon>Bacteria</taxon>
        <taxon>Bacillati</taxon>
        <taxon>Actinomycetota</taxon>
        <taxon>Actinomycetes</taxon>
        <taxon>Pseudonocardiales</taxon>
        <taxon>Pseudonocardiaceae</taxon>
        <taxon>Amycolatopsis</taxon>
    </lineage>
</organism>
<feature type="domain" description="STAS" evidence="3">
    <location>
        <begin position="18"/>
        <end position="128"/>
    </location>
</feature>
<name>A0A5N0UWG7_9PSEU</name>
<evidence type="ECO:0000313" key="4">
    <source>
        <dbReference type="EMBL" id="KAA9157454.1"/>
    </source>
</evidence>
<dbReference type="NCBIfam" id="TIGR00377">
    <property type="entry name" value="ant_ant_sig"/>
    <property type="match status" value="1"/>
</dbReference>
<dbReference type="Pfam" id="PF01740">
    <property type="entry name" value="STAS"/>
    <property type="match status" value="1"/>
</dbReference>